<dbReference type="PANTHER" id="PTHR10196:SF69">
    <property type="entry name" value="GLYCEROL KINASE"/>
    <property type="match status" value="1"/>
</dbReference>
<keyword evidence="2" id="KW-0808">Transferase</keyword>
<keyword evidence="9" id="KW-1185">Reference proteome</keyword>
<comment type="caution">
    <text evidence="8">The sequence shown here is derived from an EMBL/GenBank/DDBJ whole genome shotgun (WGS) entry which is preliminary data.</text>
</comment>
<dbReference type="GO" id="GO:0004370">
    <property type="term" value="F:glycerol kinase activity"/>
    <property type="evidence" value="ECO:0007669"/>
    <property type="project" value="TreeGrafter"/>
</dbReference>
<protein>
    <submittedName>
        <fullName evidence="8">Glycerol kinase</fullName>
    </submittedName>
</protein>
<dbReference type="InterPro" id="IPR018484">
    <property type="entry name" value="FGGY_N"/>
</dbReference>
<evidence type="ECO:0000256" key="5">
    <source>
        <dbReference type="ARBA" id="ARBA00022840"/>
    </source>
</evidence>
<evidence type="ECO:0000313" key="8">
    <source>
        <dbReference type="EMBL" id="NDV86594.1"/>
    </source>
</evidence>
<dbReference type="AlphaFoldDB" id="A0A6L9MFG6"/>
<dbReference type="Gene3D" id="3.30.420.40">
    <property type="match status" value="2"/>
</dbReference>
<feature type="domain" description="Carbohydrate kinase FGGY C-terminal" evidence="7">
    <location>
        <begin position="257"/>
        <end position="447"/>
    </location>
</feature>
<dbReference type="SUPFAM" id="SSF53067">
    <property type="entry name" value="Actin-like ATPase domain"/>
    <property type="match status" value="2"/>
</dbReference>
<dbReference type="Pfam" id="PF00370">
    <property type="entry name" value="FGGY_N"/>
    <property type="match status" value="1"/>
</dbReference>
<keyword evidence="4 8" id="KW-0418">Kinase</keyword>
<evidence type="ECO:0000259" key="7">
    <source>
        <dbReference type="Pfam" id="PF02782"/>
    </source>
</evidence>
<evidence type="ECO:0000313" key="9">
    <source>
        <dbReference type="Proteomes" id="UP000476332"/>
    </source>
</evidence>
<sequence length="509" mass="52998">MRELVLAIDQGTSSTKCLLVDATGAVVASGAAPLGESCPRPGWVEQDPQAIWESVENAVRAALSDTDPARIAGVGFSTQRESVLLWDRGTGEALSPLLSWQDQRTAPLARAIGTTEVRRTVRRISGLPLDPMFSALKARWLLDTYDPDRKRAEAGEIVLGTVDSWLLSRFGTEPLIEIGNASRTQLLDTGVAAWSEELCALFGVPMAALPRIVSSTGPFPTVRGLQPLPDGIPVAAVMGDSHAALFGHGVRAPGAVKATYGTGSSVMGLVGAASEQMDPGTCLTIGWQIAGQAPAFAAEGNIRSSGATLKWLSSIFGASVDSLVDEALAGGTAEGEDAGIHLVPAFNGLGAPHWDDAAVAILSGFRLGTPRGALVLAGLRSIAHQITDVVESIERTTKRPIDMLFADGGAAANDALMQMQADLAGLTVQRSPVVGLSAIGAAHMAGLSTGLLTEQTLAAPGRERSIFRPVLDVEPRARSRNGWHAAVARSRLEANAPQAPARMQTKAGG</sequence>
<dbReference type="PIRSF" id="PIRSF000538">
    <property type="entry name" value="GlpK"/>
    <property type="match status" value="1"/>
</dbReference>
<dbReference type="GO" id="GO:0005524">
    <property type="term" value="F:ATP binding"/>
    <property type="evidence" value="ECO:0007669"/>
    <property type="project" value="UniProtKB-KW"/>
</dbReference>
<dbReference type="InterPro" id="IPR018485">
    <property type="entry name" value="FGGY_C"/>
</dbReference>
<name>A0A6L9MFG6_9HYPH</name>
<feature type="domain" description="Carbohydrate kinase FGGY N-terminal" evidence="6">
    <location>
        <begin position="5"/>
        <end position="247"/>
    </location>
</feature>
<dbReference type="InterPro" id="IPR043129">
    <property type="entry name" value="ATPase_NBD"/>
</dbReference>
<evidence type="ECO:0000256" key="3">
    <source>
        <dbReference type="ARBA" id="ARBA00022741"/>
    </source>
</evidence>
<dbReference type="GO" id="GO:0019563">
    <property type="term" value="P:glycerol catabolic process"/>
    <property type="evidence" value="ECO:0007669"/>
    <property type="project" value="TreeGrafter"/>
</dbReference>
<dbReference type="PANTHER" id="PTHR10196">
    <property type="entry name" value="SUGAR KINASE"/>
    <property type="match status" value="1"/>
</dbReference>
<evidence type="ECO:0000259" key="6">
    <source>
        <dbReference type="Pfam" id="PF00370"/>
    </source>
</evidence>
<dbReference type="Proteomes" id="UP000476332">
    <property type="component" value="Unassembled WGS sequence"/>
</dbReference>
<proteinExistence type="inferred from homology"/>
<comment type="similarity">
    <text evidence="1">Belongs to the FGGY kinase family.</text>
</comment>
<organism evidence="8 9">
    <name type="scientific">Aurantimonas aggregata</name>
    <dbReference type="NCBI Taxonomy" id="2047720"/>
    <lineage>
        <taxon>Bacteria</taxon>
        <taxon>Pseudomonadati</taxon>
        <taxon>Pseudomonadota</taxon>
        <taxon>Alphaproteobacteria</taxon>
        <taxon>Hyphomicrobiales</taxon>
        <taxon>Aurantimonadaceae</taxon>
        <taxon>Aurantimonas</taxon>
    </lineage>
</organism>
<accession>A0A6L9MFG6</accession>
<evidence type="ECO:0000256" key="1">
    <source>
        <dbReference type="ARBA" id="ARBA00009156"/>
    </source>
</evidence>
<evidence type="ECO:0000256" key="2">
    <source>
        <dbReference type="ARBA" id="ARBA00022679"/>
    </source>
</evidence>
<keyword evidence="3" id="KW-0547">Nucleotide-binding</keyword>
<evidence type="ECO:0000256" key="4">
    <source>
        <dbReference type="ARBA" id="ARBA00022777"/>
    </source>
</evidence>
<keyword evidence="5" id="KW-0067">ATP-binding</keyword>
<dbReference type="GO" id="GO:0005829">
    <property type="term" value="C:cytosol"/>
    <property type="evidence" value="ECO:0007669"/>
    <property type="project" value="TreeGrafter"/>
</dbReference>
<dbReference type="Pfam" id="PF02782">
    <property type="entry name" value="FGGY_C"/>
    <property type="match status" value="1"/>
</dbReference>
<gene>
    <name evidence="8" type="ORF">GTW51_07760</name>
</gene>
<dbReference type="EMBL" id="JAAAMJ010000003">
    <property type="protein sequence ID" value="NDV86594.1"/>
    <property type="molecule type" value="Genomic_DNA"/>
</dbReference>
<reference evidence="8 9" key="1">
    <citation type="submission" date="2020-01" db="EMBL/GenBank/DDBJ databases">
        <title>Genomes of bacteria type strains.</title>
        <authorList>
            <person name="Chen J."/>
            <person name="Zhu S."/>
            <person name="Chen J."/>
        </authorList>
    </citation>
    <scope>NUCLEOTIDE SEQUENCE [LARGE SCALE GENOMIC DNA]</scope>
    <source>
        <strain evidence="8 9">KCTC 52919</strain>
    </source>
</reference>
<dbReference type="InterPro" id="IPR000577">
    <property type="entry name" value="Carb_kinase_FGGY"/>
</dbReference>
<dbReference type="RefSeq" id="WP_163043316.1">
    <property type="nucleotide sequence ID" value="NZ_JAAAMJ010000003.1"/>
</dbReference>